<feature type="binding site" evidence="6">
    <location>
        <position position="71"/>
    </location>
    <ligand>
        <name>ATP</name>
        <dbReference type="ChEBI" id="CHEBI:30616"/>
    </ligand>
</feature>
<dbReference type="InterPro" id="IPR011009">
    <property type="entry name" value="Kinase-like_dom_sf"/>
</dbReference>
<dbReference type="SMART" id="SM00220">
    <property type="entry name" value="S_TKc"/>
    <property type="match status" value="1"/>
</dbReference>
<dbReference type="GO" id="GO:0005524">
    <property type="term" value="F:ATP binding"/>
    <property type="evidence" value="ECO:0007669"/>
    <property type="project" value="UniProtKB-UniRule"/>
</dbReference>
<evidence type="ECO:0000259" key="9">
    <source>
        <dbReference type="PROSITE" id="PS50011"/>
    </source>
</evidence>
<comment type="caution">
    <text evidence="10">The sequence shown here is derived from an EMBL/GenBank/DDBJ whole genome shotgun (WGS) entry which is preliminary data.</text>
</comment>
<feature type="region of interest" description="Disordered" evidence="8">
    <location>
        <begin position="1"/>
        <end position="26"/>
    </location>
</feature>
<accession>A0A7J7JAA3</accession>
<evidence type="ECO:0000256" key="5">
    <source>
        <dbReference type="ARBA" id="ARBA00022840"/>
    </source>
</evidence>
<keyword evidence="2" id="KW-0808">Transferase</keyword>
<dbReference type="PROSITE" id="PS00107">
    <property type="entry name" value="PROTEIN_KINASE_ATP"/>
    <property type="match status" value="1"/>
</dbReference>
<dbReference type="InterPro" id="IPR008271">
    <property type="entry name" value="Ser/Thr_kinase_AS"/>
</dbReference>
<dbReference type="Pfam" id="PF00069">
    <property type="entry name" value="Pkinase"/>
    <property type="match status" value="1"/>
</dbReference>
<evidence type="ECO:0000256" key="4">
    <source>
        <dbReference type="ARBA" id="ARBA00022777"/>
    </source>
</evidence>
<comment type="similarity">
    <text evidence="7">Belongs to the protein kinase superfamily.</text>
</comment>
<dbReference type="AlphaFoldDB" id="A0A7J7JAA3"/>
<dbReference type="InterPro" id="IPR000719">
    <property type="entry name" value="Prot_kinase_dom"/>
</dbReference>
<feature type="compositionally biased region" description="Acidic residues" evidence="8">
    <location>
        <begin position="15"/>
        <end position="24"/>
    </location>
</feature>
<dbReference type="FunFam" id="3.30.200.20:FF:000042">
    <property type="entry name" value="Aurora kinase A"/>
    <property type="match status" value="1"/>
</dbReference>
<dbReference type="GO" id="GO:0004674">
    <property type="term" value="F:protein serine/threonine kinase activity"/>
    <property type="evidence" value="ECO:0007669"/>
    <property type="project" value="UniProtKB-KW"/>
</dbReference>
<evidence type="ECO:0000256" key="2">
    <source>
        <dbReference type="ARBA" id="ARBA00022679"/>
    </source>
</evidence>
<organism evidence="10 11">
    <name type="scientific">Bugula neritina</name>
    <name type="common">Brown bryozoan</name>
    <name type="synonym">Sertularia neritina</name>
    <dbReference type="NCBI Taxonomy" id="10212"/>
    <lineage>
        <taxon>Eukaryota</taxon>
        <taxon>Metazoa</taxon>
        <taxon>Spiralia</taxon>
        <taxon>Lophotrochozoa</taxon>
        <taxon>Bryozoa</taxon>
        <taxon>Gymnolaemata</taxon>
        <taxon>Cheilostomatida</taxon>
        <taxon>Flustrina</taxon>
        <taxon>Buguloidea</taxon>
        <taxon>Bugulidae</taxon>
        <taxon>Bugula</taxon>
    </lineage>
</organism>
<keyword evidence="1 7" id="KW-0723">Serine/threonine-protein kinase</keyword>
<dbReference type="PROSITE" id="PS50011">
    <property type="entry name" value="PROTEIN_KINASE_DOM"/>
    <property type="match status" value="1"/>
</dbReference>
<dbReference type="GO" id="GO:0005634">
    <property type="term" value="C:nucleus"/>
    <property type="evidence" value="ECO:0007669"/>
    <property type="project" value="TreeGrafter"/>
</dbReference>
<keyword evidence="11" id="KW-1185">Reference proteome</keyword>
<keyword evidence="3 6" id="KW-0547">Nucleotide-binding</keyword>
<dbReference type="Gene3D" id="1.10.510.10">
    <property type="entry name" value="Transferase(Phosphotransferase) domain 1"/>
    <property type="match status" value="1"/>
</dbReference>
<dbReference type="InterPro" id="IPR017441">
    <property type="entry name" value="Protein_kinase_ATP_BS"/>
</dbReference>
<dbReference type="PROSITE" id="PS00108">
    <property type="entry name" value="PROTEIN_KINASE_ST"/>
    <property type="match status" value="1"/>
</dbReference>
<evidence type="ECO:0000256" key="7">
    <source>
        <dbReference type="RuleBase" id="RU000304"/>
    </source>
</evidence>
<evidence type="ECO:0000256" key="3">
    <source>
        <dbReference type="ARBA" id="ARBA00022741"/>
    </source>
</evidence>
<dbReference type="FunFam" id="1.10.510.10:FF:000571">
    <property type="entry name" value="Maternal embryonic leucine zipper kinase"/>
    <property type="match status" value="1"/>
</dbReference>
<feature type="domain" description="Protein kinase" evidence="9">
    <location>
        <begin position="42"/>
        <end position="300"/>
    </location>
</feature>
<evidence type="ECO:0000256" key="6">
    <source>
        <dbReference type="PROSITE-ProRule" id="PRU10141"/>
    </source>
</evidence>
<dbReference type="GO" id="GO:0043065">
    <property type="term" value="P:positive regulation of apoptotic process"/>
    <property type="evidence" value="ECO:0007669"/>
    <property type="project" value="TreeGrafter"/>
</dbReference>
<dbReference type="PANTHER" id="PTHR24342:SF20">
    <property type="entry name" value="MYOSIN LIGHT CHAIN KINASE, SMOOTH MUSCLE"/>
    <property type="match status" value="1"/>
</dbReference>
<dbReference type="GO" id="GO:0035556">
    <property type="term" value="P:intracellular signal transduction"/>
    <property type="evidence" value="ECO:0007669"/>
    <property type="project" value="TreeGrafter"/>
</dbReference>
<dbReference type="EMBL" id="VXIV02002829">
    <property type="protein sequence ID" value="KAF6022606.1"/>
    <property type="molecule type" value="Genomic_DNA"/>
</dbReference>
<dbReference type="OrthoDB" id="10260894at2759"/>
<reference evidence="10" key="1">
    <citation type="submission" date="2020-06" db="EMBL/GenBank/DDBJ databases">
        <title>Draft genome of Bugula neritina, a colonial animal packing powerful symbionts and potential medicines.</title>
        <authorList>
            <person name="Rayko M."/>
        </authorList>
    </citation>
    <scope>NUCLEOTIDE SEQUENCE [LARGE SCALE GENOMIC DNA]</scope>
    <source>
        <strain evidence="10">Kwan_BN1</strain>
    </source>
</reference>
<evidence type="ECO:0000256" key="1">
    <source>
        <dbReference type="ARBA" id="ARBA00022527"/>
    </source>
</evidence>
<gene>
    <name evidence="10" type="ORF">EB796_019091</name>
</gene>
<dbReference type="Proteomes" id="UP000593567">
    <property type="component" value="Unassembled WGS sequence"/>
</dbReference>
<protein>
    <recommendedName>
        <fullName evidence="9">Protein kinase domain-containing protein</fullName>
    </recommendedName>
</protein>
<evidence type="ECO:0000313" key="11">
    <source>
        <dbReference type="Proteomes" id="UP000593567"/>
    </source>
</evidence>
<proteinExistence type="inferred from homology"/>
<sequence length="334" mass="37636">MSRRKVAYAKKTAIDPEEEGEEPPFEPREIAIHKDKWVTRGFNIGELLGRGKFGEVKRCEEKTTGLKLAAKFITVHCDTDKAAVKREIEIQSKLHHNRILQIYDAFEKDRQMCIVMELVLGGELFDRVVNDNFDLTERVAILFMRQIVDGMAFIHSQNVIHLDMKPENIVCVATTGTRVKIIDFGLALTYNKGCGIRTMAGTLEFMAPEVANFEDVSPATDMWSVGVICYVLVSGLSPFLAQNDNETISNILRVKFNFDAEEFEAITDDCKDFIKQLLIKDPIRHAQDAAAPSLSSHRNINRSRHRANEDEAKPPVSSRSTRIGRLAAISSRPT</sequence>
<evidence type="ECO:0000256" key="8">
    <source>
        <dbReference type="SAM" id="MobiDB-lite"/>
    </source>
</evidence>
<keyword evidence="4" id="KW-0418">Kinase</keyword>
<keyword evidence="5 6" id="KW-0067">ATP-binding</keyword>
<dbReference type="PANTHER" id="PTHR24342">
    <property type="entry name" value="SERINE/THREONINE-PROTEIN KINASE 17"/>
    <property type="match status" value="1"/>
</dbReference>
<evidence type="ECO:0000313" key="10">
    <source>
        <dbReference type="EMBL" id="KAF6022606.1"/>
    </source>
</evidence>
<name>A0A7J7JAA3_BUGNE</name>
<dbReference type="SUPFAM" id="SSF56112">
    <property type="entry name" value="Protein kinase-like (PK-like)"/>
    <property type="match status" value="1"/>
</dbReference>
<dbReference type="Gene3D" id="3.30.200.20">
    <property type="entry name" value="Phosphorylase Kinase, domain 1"/>
    <property type="match status" value="1"/>
</dbReference>
<feature type="region of interest" description="Disordered" evidence="8">
    <location>
        <begin position="289"/>
        <end position="334"/>
    </location>
</feature>